<dbReference type="RefSeq" id="WP_125012588.1">
    <property type="nucleotide sequence ID" value="NZ_RQVR01000008.1"/>
</dbReference>
<feature type="transmembrane region" description="Helical" evidence="1">
    <location>
        <begin position="127"/>
        <end position="146"/>
    </location>
</feature>
<keyword evidence="1" id="KW-0472">Membrane</keyword>
<evidence type="ECO:0008006" key="4">
    <source>
        <dbReference type="Google" id="ProtNLM"/>
    </source>
</evidence>
<keyword evidence="1" id="KW-1133">Transmembrane helix</keyword>
<dbReference type="AlphaFoldDB" id="A0A3P3W9H6"/>
<dbReference type="EMBL" id="RQVR01000008">
    <property type="protein sequence ID" value="RRJ91354.1"/>
    <property type="molecule type" value="Genomic_DNA"/>
</dbReference>
<feature type="transmembrane region" description="Helical" evidence="1">
    <location>
        <begin position="12"/>
        <end position="30"/>
    </location>
</feature>
<evidence type="ECO:0000313" key="3">
    <source>
        <dbReference type="Proteomes" id="UP000271937"/>
    </source>
</evidence>
<keyword evidence="1" id="KW-0812">Transmembrane</keyword>
<keyword evidence="3" id="KW-1185">Reference proteome</keyword>
<comment type="caution">
    <text evidence="2">The sequence shown here is derived from an EMBL/GenBank/DDBJ whole genome shotgun (WGS) entry which is preliminary data.</text>
</comment>
<proteinExistence type="predicted"/>
<sequence>MDFYDITNFLTYLSPILLFGGVVLGSCYFWKIGVLYKIIVYYLFGMLAIDISARAYGEIYGSNLLFIPILGFVELLAFFCFYFYSGILESRKKSVFLGMIFLVSSAFMAWEFTSISSSAALEGFQSYSKVLSTFLIVMLAIDFFISKILSSKNITKDLFFLNSVIIMYFSLVLIIFIPIDFLINDATGVKYYIWFANLLFTLVFYVLLILSIWKIGKARG</sequence>
<dbReference type="Proteomes" id="UP000271937">
    <property type="component" value="Unassembled WGS sequence"/>
</dbReference>
<evidence type="ECO:0000256" key="1">
    <source>
        <dbReference type="SAM" id="Phobius"/>
    </source>
</evidence>
<feature type="transmembrane region" description="Helical" evidence="1">
    <location>
        <begin position="63"/>
        <end position="84"/>
    </location>
</feature>
<dbReference type="OrthoDB" id="1440778at2"/>
<accession>A0A3P3W9H6</accession>
<feature type="transmembrane region" description="Helical" evidence="1">
    <location>
        <begin position="158"/>
        <end position="179"/>
    </location>
</feature>
<name>A0A3P3W9H6_9FLAO</name>
<feature type="transmembrane region" description="Helical" evidence="1">
    <location>
        <begin position="96"/>
        <end position="115"/>
    </location>
</feature>
<reference evidence="2 3" key="1">
    <citation type="submission" date="2018-11" db="EMBL/GenBank/DDBJ databases">
        <title>Flavobacterium sp. nov., YIM 102600 draft genome.</title>
        <authorList>
            <person name="Li G."/>
            <person name="Jiang Y."/>
        </authorList>
    </citation>
    <scope>NUCLEOTIDE SEQUENCE [LARGE SCALE GENOMIC DNA]</scope>
    <source>
        <strain evidence="2 3">YIM 102600</strain>
    </source>
</reference>
<protein>
    <recommendedName>
        <fullName evidence="4">YhhN-like protein</fullName>
    </recommendedName>
</protein>
<feature type="transmembrane region" description="Helical" evidence="1">
    <location>
        <begin position="39"/>
        <end position="57"/>
    </location>
</feature>
<gene>
    <name evidence="2" type="ORF">EG849_08145</name>
</gene>
<evidence type="ECO:0000313" key="2">
    <source>
        <dbReference type="EMBL" id="RRJ91354.1"/>
    </source>
</evidence>
<organism evidence="2 3">
    <name type="scientific">Flavobacterium macacae</name>
    <dbReference type="NCBI Taxonomy" id="2488993"/>
    <lineage>
        <taxon>Bacteria</taxon>
        <taxon>Pseudomonadati</taxon>
        <taxon>Bacteroidota</taxon>
        <taxon>Flavobacteriia</taxon>
        <taxon>Flavobacteriales</taxon>
        <taxon>Flavobacteriaceae</taxon>
        <taxon>Flavobacterium</taxon>
    </lineage>
</organism>
<feature type="transmembrane region" description="Helical" evidence="1">
    <location>
        <begin position="191"/>
        <end position="213"/>
    </location>
</feature>